<dbReference type="InterPro" id="IPR018247">
    <property type="entry name" value="EF_Hand_1_Ca_BS"/>
</dbReference>
<evidence type="ECO:0000313" key="3">
    <source>
        <dbReference type="EMBL" id="SFC45538.1"/>
    </source>
</evidence>
<dbReference type="EMBL" id="FOKO01000003">
    <property type="protein sequence ID" value="SFC45538.1"/>
    <property type="molecule type" value="Genomic_DNA"/>
</dbReference>
<dbReference type="Gene3D" id="1.10.530.10">
    <property type="match status" value="1"/>
</dbReference>
<dbReference type="KEGG" id="kor:AWR26_07685"/>
<name>A0AA94H3H2_9ENTR</name>
<dbReference type="Proteomes" id="UP000182314">
    <property type="component" value="Unassembled WGS sequence"/>
</dbReference>
<dbReference type="InterPro" id="IPR023346">
    <property type="entry name" value="Lysozyme-like_dom_sf"/>
</dbReference>
<organism evidence="3 5">
    <name type="scientific">Kosakonia oryzae</name>
    <dbReference type="NCBI Taxonomy" id="497725"/>
    <lineage>
        <taxon>Bacteria</taxon>
        <taxon>Pseudomonadati</taxon>
        <taxon>Pseudomonadota</taxon>
        <taxon>Gammaproteobacteria</taxon>
        <taxon>Enterobacterales</taxon>
        <taxon>Enterobacteriaceae</taxon>
        <taxon>Kosakonia</taxon>
    </lineage>
</organism>
<protein>
    <submittedName>
        <fullName evidence="2 3">Chitinase</fullName>
    </submittedName>
</protein>
<evidence type="ECO:0000313" key="2">
    <source>
        <dbReference type="EMBL" id="ANI82035.1"/>
    </source>
</evidence>
<dbReference type="PROSITE" id="PS00018">
    <property type="entry name" value="EF_HAND_1"/>
    <property type="match status" value="1"/>
</dbReference>
<evidence type="ECO:0000313" key="4">
    <source>
        <dbReference type="Proteomes" id="UP000078227"/>
    </source>
</evidence>
<gene>
    <name evidence="2" type="ORF">AWR26_07685</name>
    <name evidence="3" type="ORF">SAMN05216286_2334</name>
</gene>
<evidence type="ECO:0000259" key="1">
    <source>
        <dbReference type="PROSITE" id="PS50222"/>
    </source>
</evidence>
<accession>A0AA94H3H2</accession>
<keyword evidence="4" id="KW-1185">Reference proteome</keyword>
<dbReference type="RefSeq" id="WP_064564762.1">
    <property type="nucleotide sequence ID" value="NZ_CP014007.2"/>
</dbReference>
<dbReference type="AlphaFoldDB" id="A0AA94H3H2"/>
<reference evidence="3 5" key="1">
    <citation type="submission" date="2016-10" db="EMBL/GenBank/DDBJ databases">
        <authorList>
            <person name="Varghese N."/>
            <person name="Submissions S."/>
        </authorList>
    </citation>
    <scope>NUCLEOTIDE SEQUENCE [LARGE SCALE GENOMIC DNA]</scope>
    <source>
        <strain evidence="3 5">CGMCC 1.7012</strain>
    </source>
</reference>
<dbReference type="Proteomes" id="UP000078227">
    <property type="component" value="Chromosome"/>
</dbReference>
<proteinExistence type="predicted"/>
<dbReference type="EMBL" id="CP014007">
    <property type="protein sequence ID" value="ANI82035.1"/>
    <property type="molecule type" value="Genomic_DNA"/>
</dbReference>
<dbReference type="InterPro" id="IPR002048">
    <property type="entry name" value="EF_hand_dom"/>
</dbReference>
<dbReference type="GO" id="GO:0005509">
    <property type="term" value="F:calcium ion binding"/>
    <property type="evidence" value="ECO:0007669"/>
    <property type="project" value="InterPro"/>
</dbReference>
<evidence type="ECO:0000313" key="5">
    <source>
        <dbReference type="Proteomes" id="UP000182314"/>
    </source>
</evidence>
<reference evidence="2 4" key="2">
    <citation type="submission" date="2021-03" db="EMBL/GenBank/DDBJ databases">
        <authorList>
            <person name="Li Y."/>
            <person name="Li S."/>
            <person name="Chen M."/>
            <person name="Peng G."/>
            <person name="Tan Z."/>
            <person name="An Q."/>
        </authorList>
    </citation>
    <scope>NUCLEOTIDE SEQUENCE [LARGE SCALE GENOMIC DNA]</scope>
    <source>
        <strain evidence="2 4">Ola 51</strain>
    </source>
</reference>
<dbReference type="SUPFAM" id="SSF53955">
    <property type="entry name" value="Lysozyme-like"/>
    <property type="match status" value="1"/>
</dbReference>
<dbReference type="PROSITE" id="PS50222">
    <property type="entry name" value="EF_HAND_2"/>
    <property type="match status" value="1"/>
</dbReference>
<sequence>MKTCFPARKKNGENYATLDEMMGLIGREPHGSWLAGTNRMWHGGIHLTEISAPGSALKPGTMDSVVPVQCMADGEVVAWRLNQDYKTDIYNRQTLQYSTTFVLVKSICKPDPEKENTWFEFYSLYMGLAPLSAFQKCRCLKAKSTVTKRKSGGYESGQNADTPALAPGKDGKLVKGSRVLILKEATFLNQSVAQPFGLAQQLDKDGNVSGKLFWVTLLPEYMAEDGEQYAHLPVWMRRAVAKGIFDAVAKPEATLNISAGDAIGFLGNDIVPAGMGQVSRSTYAHIEMLSADSRMPAFLNNPGEITAGRKYIRIKPEGLLYTNTDDTFTQTSAKVGKDIHSILPADTCNSKESGGKKYYQISDQSWLSQNDIEEITQYDLNKLGFSAFSQESTPDMSKSLNEQWVQSTFETFSRRVGPERGIQQQQMADFYKAMADKLDNDKDGELSGQELYNAVHHPEMGIRDIAARLIVKHESEWFGGSSAPKWEKFFETYDPLRIGFTKKWLDDMEWMSQVEPFTSGKAVWHMHPVMFLNTLNGSSCACDRDITLEELQKFIVGVGADTLSSYLTEMNNGFKKFGITTCREKAHFLAQVLHESGNFRFTKEIHGERASYQPWYGRGLIQITLRANYEKYGEYIGEDVTSGDSARDKLTRLPHSVLSAFWYYDVSRKLSEFAKNDDFNKVTAVINGGFNGYNDRLSIFSSAVKSLGGEHLNKQCDNGVFSFETSSIYQSKVYSLAWGLWHDPSGHRSGTDKNAEEALKGYKRAKELLASSPFPTSTPHKKIYGIEYVNVLEYINQRIGMLQ</sequence>
<feature type="domain" description="EF-hand" evidence="1">
    <location>
        <begin position="426"/>
        <end position="461"/>
    </location>
</feature>